<keyword evidence="1" id="KW-0175">Coiled coil</keyword>
<evidence type="ECO:0000256" key="1">
    <source>
        <dbReference type="SAM" id="Coils"/>
    </source>
</evidence>
<dbReference type="Pfam" id="PF17111">
    <property type="entry name" value="PigL_N"/>
    <property type="match status" value="1"/>
</dbReference>
<dbReference type="EMBL" id="VCAU01000096">
    <property type="protein sequence ID" value="KAF9885404.1"/>
    <property type="molecule type" value="Genomic_DNA"/>
</dbReference>
<keyword evidence="4" id="KW-1185">Reference proteome</keyword>
<comment type="caution">
    <text evidence="3">The sequence shown here is derived from an EMBL/GenBank/DDBJ whole genome shotgun (WGS) entry which is preliminary data.</text>
</comment>
<sequence length="779" mass="88103">MSDPFSVTGSAVGVVALGLTICQGFLAYYGPWKAYDEEIQDFTSQIDDLQNILQVLEDLISEGRDTGLSLETYEKVLSRNVKTCRQACHKLEEMLEKCKASGTSTDGVKKRDWLQLKRARYPFKKGTLVSMSQTVTGFQNNVSMTLQILHTATINQQQRQLQELTSRSSIIDTRTSQILITVEKRADAIIPSMKELLEHESLIVQRVFTEHRELRYALASVYHGAQNQLSLSLPCFFTKRHVLYIKMGNKPRPLEQGEFSISGPTLRARCLVPDDAPAFKLLGDMRVGMYRNNGASQLKYIENTRRTLFQLFDEGKASPNDMLKDGSTLLHKFAEIIRFKMDDSSLVIARGFVKDLIDAGVPLQEQDIKRRTPLDQFIESTKFVMIRDSGILNIPNIHLQICSDLLTSGSLLNFSTGILASRLSSYLIIPDHELLEFIIPQRLIMENIYEGHALSDFEFAVLTRAEEGLLKYIATPPQSNLDTIACRIGDVASALLLLEFPQVITKDHLEYASLSDNTSILDVVVTKIASRRRELQNRALRHLSSHQIRRLGLPTESLLDIHADRVHNALKDKPVDSNSSLTTKSIYNCINGNLNAADRLFKAGFTDLNQSNEDGLTAIMKISFIKYSLMSNHFVDILEYSRWMVSKGANLHQKSRVLSRESFGDSNPILAERVLRYVTFEKLGIKHTCHEDEEPLDYDDLEEILDEERYNIATLEGLLVEFNRKYEELGVGIEEFLDGYWTERIDEVLSGSEEIDPDVLRQIEEIGVKVSSATSSDQA</sequence>
<dbReference type="InterPro" id="IPR031348">
    <property type="entry name" value="PigL_N"/>
</dbReference>
<evidence type="ECO:0000259" key="2">
    <source>
        <dbReference type="Pfam" id="PF17111"/>
    </source>
</evidence>
<evidence type="ECO:0000313" key="4">
    <source>
        <dbReference type="Proteomes" id="UP001194746"/>
    </source>
</evidence>
<dbReference type="Gene3D" id="1.25.40.20">
    <property type="entry name" value="Ankyrin repeat-containing domain"/>
    <property type="match status" value="1"/>
</dbReference>
<dbReference type="Proteomes" id="UP001194746">
    <property type="component" value="Unassembled WGS sequence"/>
</dbReference>
<protein>
    <recommendedName>
        <fullName evidence="2">Azaphilone pigments biosynthesis cluster protein L N-terminal domain-containing protein</fullName>
    </recommendedName>
</protein>
<reference evidence="3" key="1">
    <citation type="journal article" date="2019" name="Beilstein J. Org. Chem.">
        <title>Nanangenines: drimane sesquiterpenoids as the dominant metabolite cohort of a novel Australian fungus, Aspergillus nanangensis.</title>
        <authorList>
            <person name="Lacey H.J."/>
            <person name="Gilchrist C.L.M."/>
            <person name="Crombie A."/>
            <person name="Kalaitzis J.A."/>
            <person name="Vuong D."/>
            <person name="Rutledge P.J."/>
            <person name="Turner P."/>
            <person name="Pitt J.I."/>
            <person name="Lacey E."/>
            <person name="Chooi Y.H."/>
            <person name="Piggott A.M."/>
        </authorList>
    </citation>
    <scope>NUCLEOTIDE SEQUENCE</scope>
    <source>
        <strain evidence="3">MST-FP2251</strain>
    </source>
</reference>
<proteinExistence type="predicted"/>
<feature type="coiled-coil region" evidence="1">
    <location>
        <begin position="39"/>
        <end position="66"/>
    </location>
</feature>
<reference evidence="3" key="2">
    <citation type="submission" date="2020-02" db="EMBL/GenBank/DDBJ databases">
        <authorList>
            <person name="Gilchrist C.L.M."/>
            <person name="Chooi Y.-H."/>
        </authorList>
    </citation>
    <scope>NUCLEOTIDE SEQUENCE</scope>
    <source>
        <strain evidence="3">MST-FP2251</strain>
    </source>
</reference>
<dbReference type="AlphaFoldDB" id="A0AAD4GPM4"/>
<organism evidence="3 4">
    <name type="scientific">Aspergillus nanangensis</name>
    <dbReference type="NCBI Taxonomy" id="2582783"/>
    <lineage>
        <taxon>Eukaryota</taxon>
        <taxon>Fungi</taxon>
        <taxon>Dikarya</taxon>
        <taxon>Ascomycota</taxon>
        <taxon>Pezizomycotina</taxon>
        <taxon>Eurotiomycetes</taxon>
        <taxon>Eurotiomycetidae</taxon>
        <taxon>Eurotiales</taxon>
        <taxon>Aspergillaceae</taxon>
        <taxon>Aspergillus</taxon>
        <taxon>Aspergillus subgen. Circumdati</taxon>
    </lineage>
</organism>
<evidence type="ECO:0000313" key="3">
    <source>
        <dbReference type="EMBL" id="KAF9885404.1"/>
    </source>
</evidence>
<dbReference type="InterPro" id="IPR036770">
    <property type="entry name" value="Ankyrin_rpt-contain_sf"/>
</dbReference>
<feature type="domain" description="Azaphilone pigments biosynthesis cluster protein L N-terminal" evidence="2">
    <location>
        <begin position="3"/>
        <end position="206"/>
    </location>
</feature>
<name>A0AAD4GPM4_ASPNN</name>
<gene>
    <name evidence="3" type="ORF">FE257_012926</name>
</gene>
<accession>A0AAD4GPM4</accession>